<dbReference type="OrthoDB" id="1368049at2"/>
<reference evidence="1 2" key="1">
    <citation type="submission" date="2018-04" db="EMBL/GenBank/DDBJ databases">
        <title>Genome sequencing of Flavobacterium sp. HYN0059.</title>
        <authorList>
            <person name="Yi H."/>
            <person name="Baek C."/>
        </authorList>
    </citation>
    <scope>NUCLEOTIDE SEQUENCE [LARGE SCALE GENOMIC DNA]</scope>
    <source>
        <strain evidence="1 2">HYN0059</strain>
    </source>
</reference>
<dbReference type="AlphaFoldDB" id="A0A2S1QY36"/>
<proteinExistence type="predicted"/>
<dbReference type="EMBL" id="CP029186">
    <property type="protein sequence ID" value="AWH85326.1"/>
    <property type="molecule type" value="Genomic_DNA"/>
</dbReference>
<accession>A0A2S1QY36</accession>
<evidence type="ECO:0000313" key="1">
    <source>
        <dbReference type="EMBL" id="AWH85326.1"/>
    </source>
</evidence>
<name>A0A2S1QY36_9FLAO</name>
<dbReference type="Proteomes" id="UP000244929">
    <property type="component" value="Chromosome"/>
</dbReference>
<gene>
    <name evidence="1" type="ORF">HYN59_09435</name>
</gene>
<protein>
    <submittedName>
        <fullName evidence="1">Uncharacterized protein</fullName>
    </submittedName>
</protein>
<sequence>MKKFSINDEVYEAGKFGLRVPLFVWKINHDKDGAITYTCSGTKGRDEHDYTIRQIYYLAELY</sequence>
<organism evidence="1 2">
    <name type="scientific">Flavobacterium album</name>
    <dbReference type="NCBI Taxonomy" id="2175091"/>
    <lineage>
        <taxon>Bacteria</taxon>
        <taxon>Pseudomonadati</taxon>
        <taxon>Bacteroidota</taxon>
        <taxon>Flavobacteriia</taxon>
        <taxon>Flavobacteriales</taxon>
        <taxon>Flavobacteriaceae</taxon>
        <taxon>Flavobacterium</taxon>
    </lineage>
</organism>
<dbReference type="RefSeq" id="WP_108778028.1">
    <property type="nucleotide sequence ID" value="NZ_CP029186.1"/>
</dbReference>
<keyword evidence="2" id="KW-1185">Reference proteome</keyword>
<dbReference type="KEGG" id="falb:HYN59_09435"/>
<evidence type="ECO:0000313" key="2">
    <source>
        <dbReference type="Proteomes" id="UP000244929"/>
    </source>
</evidence>